<evidence type="ECO:0000256" key="1">
    <source>
        <dbReference type="SAM" id="Phobius"/>
    </source>
</evidence>
<evidence type="ECO:0000313" key="4">
    <source>
        <dbReference type="Proteomes" id="UP000014760"/>
    </source>
</evidence>
<evidence type="ECO:0000313" key="3">
    <source>
        <dbReference type="EnsemblMetazoa" id="CapteP229239"/>
    </source>
</evidence>
<name>R7VCZ6_CAPTE</name>
<reference evidence="4" key="1">
    <citation type="submission" date="2012-12" db="EMBL/GenBank/DDBJ databases">
        <authorList>
            <person name="Hellsten U."/>
            <person name="Grimwood J."/>
            <person name="Chapman J.A."/>
            <person name="Shapiro H."/>
            <person name="Aerts A."/>
            <person name="Otillar R.P."/>
            <person name="Terry A.Y."/>
            <person name="Boore J.L."/>
            <person name="Simakov O."/>
            <person name="Marletaz F."/>
            <person name="Cho S.-J."/>
            <person name="Edsinger-Gonzales E."/>
            <person name="Havlak P."/>
            <person name="Kuo D.-H."/>
            <person name="Larsson T."/>
            <person name="Lv J."/>
            <person name="Arendt D."/>
            <person name="Savage R."/>
            <person name="Osoegawa K."/>
            <person name="de Jong P."/>
            <person name="Lindberg D.R."/>
            <person name="Seaver E.C."/>
            <person name="Weisblat D.A."/>
            <person name="Putnam N.H."/>
            <person name="Grigoriev I.V."/>
            <person name="Rokhsar D.S."/>
        </authorList>
    </citation>
    <scope>NUCLEOTIDE SEQUENCE</scope>
    <source>
        <strain evidence="4">I ESC-2004</strain>
    </source>
</reference>
<sequence>MAGLNSASDHAKLALILLGVSGLFFIIAFGAPYWSTRSDGRAGLWEGCVDGVCYERWNQWVVGWVKVCQGFMTFAFICWFFSGFCTLIYVLHKDHENDKRLVCAACILISVAAFCVFVAVVTWVSNATFSKGEVLNWAYAVACAVFPVFGFTGYILLRELRRRIK</sequence>
<evidence type="ECO:0000313" key="2">
    <source>
        <dbReference type="EMBL" id="ELU13560.1"/>
    </source>
</evidence>
<gene>
    <name evidence="2" type="ORF">CAPTEDRAFT_229239</name>
</gene>
<keyword evidence="1" id="KW-0472">Membrane</keyword>
<feature type="transmembrane region" description="Helical" evidence="1">
    <location>
        <begin position="137"/>
        <end position="157"/>
    </location>
</feature>
<reference evidence="2 4" key="2">
    <citation type="journal article" date="2013" name="Nature">
        <title>Insights into bilaterian evolution from three spiralian genomes.</title>
        <authorList>
            <person name="Simakov O."/>
            <person name="Marletaz F."/>
            <person name="Cho S.J."/>
            <person name="Edsinger-Gonzales E."/>
            <person name="Havlak P."/>
            <person name="Hellsten U."/>
            <person name="Kuo D.H."/>
            <person name="Larsson T."/>
            <person name="Lv J."/>
            <person name="Arendt D."/>
            <person name="Savage R."/>
            <person name="Osoegawa K."/>
            <person name="de Jong P."/>
            <person name="Grimwood J."/>
            <person name="Chapman J.A."/>
            <person name="Shapiro H."/>
            <person name="Aerts A."/>
            <person name="Otillar R.P."/>
            <person name="Terry A.Y."/>
            <person name="Boore J.L."/>
            <person name="Grigoriev I.V."/>
            <person name="Lindberg D.R."/>
            <person name="Seaver E.C."/>
            <person name="Weisblat D.A."/>
            <person name="Putnam N.H."/>
            <person name="Rokhsar D.S."/>
        </authorList>
    </citation>
    <scope>NUCLEOTIDE SEQUENCE</scope>
    <source>
        <strain evidence="2 4">I ESC-2004</strain>
    </source>
</reference>
<feature type="transmembrane region" description="Helical" evidence="1">
    <location>
        <begin position="70"/>
        <end position="90"/>
    </location>
</feature>
<keyword evidence="1" id="KW-1133">Transmembrane helix</keyword>
<proteinExistence type="predicted"/>
<dbReference type="EMBL" id="KB295123">
    <property type="protein sequence ID" value="ELU13560.1"/>
    <property type="molecule type" value="Genomic_DNA"/>
</dbReference>
<feature type="transmembrane region" description="Helical" evidence="1">
    <location>
        <begin position="12"/>
        <end position="34"/>
    </location>
</feature>
<keyword evidence="1" id="KW-0812">Transmembrane</keyword>
<dbReference type="EnsemblMetazoa" id="CapteT229239">
    <property type="protein sequence ID" value="CapteP229239"/>
    <property type="gene ID" value="CapteG229239"/>
</dbReference>
<dbReference type="Gene3D" id="1.20.140.150">
    <property type="match status" value="1"/>
</dbReference>
<dbReference type="AlphaFoldDB" id="R7VCZ6"/>
<dbReference type="OMA" id="TGWIAYN"/>
<dbReference type="EMBL" id="AMQN01005091">
    <property type="status" value="NOT_ANNOTATED_CDS"/>
    <property type="molecule type" value="Genomic_DNA"/>
</dbReference>
<organism evidence="2">
    <name type="scientific">Capitella teleta</name>
    <name type="common">Polychaete worm</name>
    <dbReference type="NCBI Taxonomy" id="283909"/>
    <lineage>
        <taxon>Eukaryota</taxon>
        <taxon>Metazoa</taxon>
        <taxon>Spiralia</taxon>
        <taxon>Lophotrochozoa</taxon>
        <taxon>Annelida</taxon>
        <taxon>Polychaeta</taxon>
        <taxon>Sedentaria</taxon>
        <taxon>Scolecida</taxon>
        <taxon>Capitellidae</taxon>
        <taxon>Capitella</taxon>
    </lineage>
</organism>
<dbReference type="Proteomes" id="UP000014760">
    <property type="component" value="Unassembled WGS sequence"/>
</dbReference>
<accession>R7VCZ6</accession>
<feature type="transmembrane region" description="Helical" evidence="1">
    <location>
        <begin position="102"/>
        <end position="125"/>
    </location>
</feature>
<dbReference type="HOGENOM" id="CLU_1612358_0_0_1"/>
<keyword evidence="4" id="KW-1185">Reference proteome</keyword>
<reference evidence="3" key="3">
    <citation type="submission" date="2015-06" db="UniProtKB">
        <authorList>
            <consortium name="EnsemblMetazoa"/>
        </authorList>
    </citation>
    <scope>IDENTIFICATION</scope>
</reference>
<protein>
    <submittedName>
        <fullName evidence="2 3">Uncharacterized protein</fullName>
    </submittedName>
</protein>